<dbReference type="PANTHER" id="PTHR43531:SF11">
    <property type="entry name" value="METHYL-ACCEPTING CHEMOTAXIS PROTEIN 3"/>
    <property type="match status" value="1"/>
</dbReference>
<dbReference type="SMART" id="SM00086">
    <property type="entry name" value="PAC"/>
    <property type="match status" value="2"/>
</dbReference>
<evidence type="ECO:0000256" key="1">
    <source>
        <dbReference type="ARBA" id="ARBA00004370"/>
    </source>
</evidence>
<evidence type="ECO:0000313" key="10">
    <source>
        <dbReference type="Proteomes" id="UP000052167"/>
    </source>
</evidence>
<dbReference type="Gene3D" id="3.30.450.20">
    <property type="entry name" value="PAS domain"/>
    <property type="match status" value="2"/>
</dbReference>
<dbReference type="RefSeq" id="WP_037169685.1">
    <property type="nucleotide sequence ID" value="NZ_CAJXID010000050.1"/>
</dbReference>
<comment type="similarity">
    <text evidence="3">Belongs to the methyl-accepting chemotaxis (MCP) protein family.</text>
</comment>
<keyword evidence="4" id="KW-0807">Transducer</keyword>
<comment type="caution">
    <text evidence="9">The sequence shown here is derived from an EMBL/GenBank/DDBJ whole genome shotgun (WGS) entry which is preliminary data.</text>
</comment>
<dbReference type="Proteomes" id="UP000052167">
    <property type="component" value="Unassembled WGS sequence"/>
</dbReference>
<evidence type="ECO:0000256" key="4">
    <source>
        <dbReference type="PROSITE-ProRule" id="PRU00284"/>
    </source>
</evidence>
<keyword evidence="2" id="KW-0145">Chemotaxis</keyword>
<dbReference type="OrthoDB" id="9765776at2"/>
<evidence type="ECO:0000259" key="7">
    <source>
        <dbReference type="PROSITE" id="PS50113"/>
    </source>
</evidence>
<dbReference type="NCBIfam" id="TIGR00229">
    <property type="entry name" value="sensory_box"/>
    <property type="match status" value="2"/>
</dbReference>
<protein>
    <submittedName>
        <fullName evidence="9">Chemotaxis protein</fullName>
    </submittedName>
</protein>
<dbReference type="InterPro" id="IPR001610">
    <property type="entry name" value="PAC"/>
</dbReference>
<dbReference type="SMART" id="SM00283">
    <property type="entry name" value="MA"/>
    <property type="match status" value="1"/>
</dbReference>
<feature type="domain" description="PAS" evidence="6">
    <location>
        <begin position="4"/>
        <end position="51"/>
    </location>
</feature>
<dbReference type="PANTHER" id="PTHR43531">
    <property type="entry name" value="PROTEIN ICFG"/>
    <property type="match status" value="1"/>
</dbReference>
<dbReference type="CDD" id="cd00130">
    <property type="entry name" value="PAS"/>
    <property type="match status" value="2"/>
</dbReference>
<dbReference type="InterPro" id="IPR003660">
    <property type="entry name" value="HAMP_dom"/>
</dbReference>
<dbReference type="GO" id="GO:0016020">
    <property type="term" value="C:membrane"/>
    <property type="evidence" value="ECO:0007669"/>
    <property type="project" value="UniProtKB-SubCell"/>
</dbReference>
<dbReference type="InterPro" id="IPR000014">
    <property type="entry name" value="PAS"/>
</dbReference>
<evidence type="ECO:0000313" key="9">
    <source>
        <dbReference type="EMBL" id="KEQ03293.1"/>
    </source>
</evidence>
<feature type="domain" description="HAMP" evidence="8">
    <location>
        <begin position="242"/>
        <end position="294"/>
    </location>
</feature>
<dbReference type="InterPro" id="IPR013655">
    <property type="entry name" value="PAS_fold_3"/>
</dbReference>
<evidence type="ECO:0000259" key="5">
    <source>
        <dbReference type="PROSITE" id="PS50111"/>
    </source>
</evidence>
<dbReference type="SUPFAM" id="SSF58104">
    <property type="entry name" value="Methyl-accepting chemotaxis protein (MCP) signaling domain"/>
    <property type="match status" value="1"/>
</dbReference>
<dbReference type="InterPro" id="IPR051310">
    <property type="entry name" value="MCP_chemotaxis"/>
</dbReference>
<evidence type="ECO:0000256" key="3">
    <source>
        <dbReference type="ARBA" id="ARBA00029447"/>
    </source>
</evidence>
<dbReference type="GO" id="GO:0006935">
    <property type="term" value="P:chemotaxis"/>
    <property type="evidence" value="ECO:0007669"/>
    <property type="project" value="UniProtKB-KW"/>
</dbReference>
<dbReference type="Pfam" id="PF08447">
    <property type="entry name" value="PAS_3"/>
    <property type="match status" value="2"/>
</dbReference>
<comment type="subcellular location">
    <subcellularLocation>
        <location evidence="1">Membrane</location>
    </subcellularLocation>
</comment>
<gene>
    <name evidence="9" type="ORF">GV68_17315</name>
</gene>
<dbReference type="Pfam" id="PF00015">
    <property type="entry name" value="MCPsignal"/>
    <property type="match status" value="1"/>
</dbReference>
<dbReference type="PROSITE" id="PS50885">
    <property type="entry name" value="HAMP"/>
    <property type="match status" value="1"/>
</dbReference>
<dbReference type="PROSITE" id="PS50111">
    <property type="entry name" value="CHEMOTAXIS_TRANSDUC_2"/>
    <property type="match status" value="1"/>
</dbReference>
<evidence type="ECO:0000259" key="8">
    <source>
        <dbReference type="PROSITE" id="PS50885"/>
    </source>
</evidence>
<feature type="domain" description="Methyl-accepting transducer" evidence="5">
    <location>
        <begin position="299"/>
        <end position="528"/>
    </location>
</feature>
<dbReference type="InterPro" id="IPR035965">
    <property type="entry name" value="PAS-like_dom_sf"/>
</dbReference>
<organism evidence="9 10">
    <name type="scientific">Pseudorhizobium pelagicum</name>
    <dbReference type="NCBI Taxonomy" id="1509405"/>
    <lineage>
        <taxon>Bacteria</taxon>
        <taxon>Pseudomonadati</taxon>
        <taxon>Pseudomonadota</taxon>
        <taxon>Alphaproteobacteria</taxon>
        <taxon>Hyphomicrobiales</taxon>
        <taxon>Rhizobiaceae</taxon>
        <taxon>Rhizobium/Agrobacterium group</taxon>
        <taxon>Pseudorhizobium</taxon>
    </lineage>
</organism>
<dbReference type="CDD" id="cd11386">
    <property type="entry name" value="MCP_signal"/>
    <property type="match status" value="1"/>
</dbReference>
<dbReference type="FunFam" id="1.10.287.950:FF:000001">
    <property type="entry name" value="Methyl-accepting chemotaxis sensory transducer"/>
    <property type="match status" value="1"/>
</dbReference>
<dbReference type="InterPro" id="IPR004089">
    <property type="entry name" value="MCPsignal_dom"/>
</dbReference>
<dbReference type="PROSITE" id="PS50113">
    <property type="entry name" value="PAC"/>
    <property type="match status" value="1"/>
</dbReference>
<reference evidence="9 10" key="1">
    <citation type="submission" date="2014-06" db="EMBL/GenBank/DDBJ databases">
        <title>Rhizobium pelagicum/R2-400B4.</title>
        <authorList>
            <person name="Kimes N.E."/>
            <person name="Lopez-Perez M."/>
        </authorList>
    </citation>
    <scope>NUCLEOTIDE SEQUENCE [LARGE SCALE GENOMIC DNA]</scope>
    <source>
        <strain evidence="9 10">R2-400B4</strain>
    </source>
</reference>
<accession>A0A922NWH3</accession>
<evidence type="ECO:0000256" key="2">
    <source>
        <dbReference type="ARBA" id="ARBA00022500"/>
    </source>
</evidence>
<dbReference type="GO" id="GO:0007165">
    <property type="term" value="P:signal transduction"/>
    <property type="evidence" value="ECO:0007669"/>
    <property type="project" value="UniProtKB-KW"/>
</dbReference>
<dbReference type="Gene3D" id="1.10.287.950">
    <property type="entry name" value="Methyl-accepting chemotaxis protein"/>
    <property type="match status" value="1"/>
</dbReference>
<name>A0A922NWH3_9HYPH</name>
<dbReference type="EMBL" id="JOKJ01000035">
    <property type="protein sequence ID" value="KEQ03293.1"/>
    <property type="molecule type" value="Genomic_DNA"/>
</dbReference>
<dbReference type="SUPFAM" id="SSF55785">
    <property type="entry name" value="PYP-like sensor domain (PAS domain)"/>
    <property type="match status" value="2"/>
</dbReference>
<dbReference type="AlphaFoldDB" id="A0A922NWH3"/>
<feature type="domain" description="PAC" evidence="7">
    <location>
        <begin position="201"/>
        <end position="253"/>
    </location>
</feature>
<dbReference type="InterPro" id="IPR000700">
    <property type="entry name" value="PAS-assoc_C"/>
</dbReference>
<evidence type="ECO:0000259" key="6">
    <source>
        <dbReference type="PROSITE" id="PS50112"/>
    </source>
</evidence>
<proteinExistence type="inferred from homology"/>
<keyword evidence="10" id="KW-1185">Reference proteome</keyword>
<dbReference type="PROSITE" id="PS50112">
    <property type="entry name" value="PAS"/>
    <property type="match status" value="1"/>
</dbReference>
<sequence>MFGKQTDAVAMMQALSTSQALIEFDLTGLILTANENFCRALGYDFSEILGRHHQMFCEPAHVRSAEYAAFWSRLSAGTFDAGSYRRFAKSGREVWIQASYNPVFRNGRPYKILKIAADVTGAKKQAIEDACKLEAISRSQAVIEFTPTGEVIAANENFCRAMGFALEEILGKHHRIFCRPGYVATPEYTAFWERLGQGEFISSEFVRIAKSGREVWIQAAYNPIVDASGRVTKVVKFATDVTERMSAINEVNAGLSALSDGDLTVALEQPFVPSMEELRLNFNRSMARLNITMATIGESTNVIADASTETSSASASFSKRTEQQAASLEETAAALEQITTTITSTRDSAQEAGVLTASTKASAEATETVVAKAVAAMGEIEKSSQEVAGILGIIDTIAFQTNLLALNAGIEAARAGEAGKGFAVVAQEVRELAQRSAAAAKEINNLISASNRLVGDGVDLVGQTGTALNQILNQIASIDSNISAIADAAREQAAGVKQISVAVNSMDQATQQNAAMAEEATAASAALAQQAALLSEQMATFRTRAEGALHHGGTDLRRVA</sequence>